<proteinExistence type="predicted"/>
<evidence type="ECO:0000313" key="1">
    <source>
        <dbReference type="EMBL" id="VAW02902.1"/>
    </source>
</evidence>
<name>A0A3B0SKT1_9ZZZZ</name>
<dbReference type="Gene3D" id="3.20.170.20">
    <property type="entry name" value="Protein of unknown function DUF952"/>
    <property type="match status" value="1"/>
</dbReference>
<dbReference type="EMBL" id="UOEC01000203">
    <property type="protein sequence ID" value="VAW02902.1"/>
    <property type="molecule type" value="Genomic_DNA"/>
</dbReference>
<sequence length="115" mass="12571">MSTVIYKICSQSEWRTARQSGAYEGSPDDARDGFIHFSTATQLKGTLAKHFAGQADLVLVAVDGAVLSDDLKWEKSRGGDLFPHLYRPLATSEAKNVTDLPLVGGKHLLPELETR</sequence>
<dbReference type="PANTHER" id="PTHR34129:SF1">
    <property type="entry name" value="DUF952 DOMAIN-CONTAINING PROTEIN"/>
    <property type="match status" value="1"/>
</dbReference>
<evidence type="ECO:0008006" key="2">
    <source>
        <dbReference type="Google" id="ProtNLM"/>
    </source>
</evidence>
<gene>
    <name evidence="1" type="ORF">MNBD_ALPHA08-1002</name>
</gene>
<dbReference type="Pfam" id="PF06108">
    <property type="entry name" value="DUF952"/>
    <property type="match status" value="1"/>
</dbReference>
<protein>
    <recommendedName>
        <fullName evidence="2">Glutathione S-transferase domain protein</fullName>
    </recommendedName>
</protein>
<dbReference type="PANTHER" id="PTHR34129">
    <property type="entry name" value="BLR1139 PROTEIN"/>
    <property type="match status" value="1"/>
</dbReference>
<reference evidence="1" key="1">
    <citation type="submission" date="2018-06" db="EMBL/GenBank/DDBJ databases">
        <authorList>
            <person name="Zhirakovskaya E."/>
        </authorList>
    </citation>
    <scope>NUCLEOTIDE SEQUENCE</scope>
</reference>
<dbReference type="AlphaFoldDB" id="A0A3B0SKT1"/>
<dbReference type="SUPFAM" id="SSF56399">
    <property type="entry name" value="ADP-ribosylation"/>
    <property type="match status" value="1"/>
</dbReference>
<accession>A0A3B0SKT1</accession>
<dbReference type="InterPro" id="IPR009297">
    <property type="entry name" value="DUF952"/>
</dbReference>
<organism evidence="1">
    <name type="scientific">hydrothermal vent metagenome</name>
    <dbReference type="NCBI Taxonomy" id="652676"/>
    <lineage>
        <taxon>unclassified sequences</taxon>
        <taxon>metagenomes</taxon>
        <taxon>ecological metagenomes</taxon>
    </lineage>
</organism>